<proteinExistence type="predicted"/>
<dbReference type="InterPro" id="IPR022038">
    <property type="entry name" value="Ig-like_bact"/>
</dbReference>
<dbReference type="EMBL" id="UINC01002718">
    <property type="protein sequence ID" value="SUZ99600.1"/>
    <property type="molecule type" value="Genomic_DNA"/>
</dbReference>
<organism evidence="2">
    <name type="scientific">marine metagenome</name>
    <dbReference type="NCBI Taxonomy" id="408172"/>
    <lineage>
        <taxon>unclassified sequences</taxon>
        <taxon>metagenomes</taxon>
        <taxon>ecological metagenomes</taxon>
    </lineage>
</organism>
<sequence length="2658" mass="297124">MEFDSTKTLVMDIQLNPDSLEAVYNPIFPIDSGFTNSTILSFELLDSIHVGFITWRWVGGVPDIDSTHIFKIPDSLYHKRIYQNYDLILDDYLIDGAIYNIEFTGESAFDFEIIKTVIPYVTYDVTPPTISVGSKPAINKPEFYFTTDEPLSEGYIEWIPFPSTTQQDSLHVVYMNDQELKLGLRQYIVLENQTPLLDSAKYNLQFTAYDRARNQSFFQAQELILYDISPPLVYMYYPLSNTYVNNLEVQVEASEFLASGQIILTDLSEVRDTLSPHIYQLPKKELELGLHAALLDDALPVLDTTTYSFKYIGIDPAGNISDPAIREPIYYDISPPIYTQIYPTIGSHVNNPRLSFIVSEDLAAGEFTWAYREGLKDTSAPHVITLIANERKGDTRTNWMLKNQTELLDGTVYDLIFIGQDLAGNQTGFITTPDITYDITLPVFTILDPIEDGYANYLSLSYEISEPLREGTITWTALNNTKDPESPRIISMELDEMVEGVFSDILLKNMTSLVDSLTYSIKMQGSDLATNIGIPFTVSTVHYDFSPPIITLTHPADNTYQSKTYFNYQITEDLHYGQVSWVRLYTRGVKPDTVILQGSELIAGVNDSITFAGMKKLKDGASYDIIFEGYDLAKNDAIPKRIANVTYDFTPPDIELQYPQTLSSVNKITISYELNEFLLEGTATWKWVDGVLDTREHVQVLSPYEREPGQKNFILIQDAPELVDGAYYDLTLFGKDRAGNPSNKATAKNVKYDITPPVISITNPTPNIFITSTQIEYDFSEDMDRAVVKFEYSGGDYDLGSPHIYNIQGDDLKIGSHIIEPEFVPELMEGTQFTLSINGEDLAGNPAEPAIVLEVVYDAYPPVLALNYPLPNSFINNSKISYSINESLLEAILIWEAVGGADDPNSPHKITFNEDEKKKGSYKDTVLTSQSILQDSTIYSVTFSGKDPAGNESNLVINDNVTYDISSPIITIIEPGNNHYTPSTNINYSSSEDLLIAKIIYVGTSGDKKRLNAEVVLPPEGLLAGNHNSDEYNRADLRDSATYMIGFEARDLAGNYASPVGLYNYHIDRTLPVISIISPTPNSYSNFPLFEYSLSEDIYYGKVIFFDQSDSLNLIPIVEFELDSVEFSKGIHSLDTLINQLSLKDSTVYSIQVKVFDIAKNWNDSTVITDFHYDITQPIVNIMDPIDSSFINTNAVSIYKSEDLISADMYWVNSEGNAISSRIRERDLLFGETRLVMYPTSLNENTHYDLFIIGEDLAGNSFQTNVTNGIIYDVTAPIITINKPIERGYINTKALSYDLSEPLIQANVTWEIKTGIDTLSPYRVELQSDEMTSGNHDSTFFSYIPEIIDGYWYGLTMAGVDRAGNQSDVVIIDRAKYDFTYPIFYDLKPDVNQWIRKLDLAYTLSEDLIFGRIVFRHIGGEPDPDGEYLVRLEGSRLKAGPGGGELPRSLVRLVSGGIYSITYTGRDSADNFVSEFIIPNVRFDNIKPFIVITKPMASQTVFDSYKWPYTNSEKMNYTLSENLKESSLTIVNTGGKIDPRSPIEIQLTKDEMIEGSYIDTAFLNSVALIDSAIYTFSFNGIDSAGNVADGYTVSNIHYDITKPVIDLLLPFENGGLNAPLLTYSFSETMLNASLIITQINGQPDSLSPHNVEIIMYELAAGNADSVIITNAPQLSDGSIYKYEFSGQDLAANSSNLVVSNNVLFDTTIPVVSMSRPIDSEILNTVDVSFLNSEKLNIGDFIFTRTSGTSDPGSPHNISVLNEGLLEGMHADWQIDLKGNLVDGTRYKITFDGSDKAGNKAKFTPISNVLYDINPPIVIMEYPLDNGFFNAPKFTYSTNEQLKEAIITISQVGGPDDPNSPHIFDIPATYRFEGFYQEVNFEDKINLVNESSYEISIVVTDMAKNTAETIIISNVTFDITPPVLSVISPLENKFYLDFLLQYNLSEPLSFGRVDLQRVRGVYDADSPYTVELVNEQLSVLENNTIDLDQKLPLKSGAGYDMEISILDRAGNSSDEQILIENVTYDTIPPVIAILAPGLDDFINYKGISYSTNESLREFELVWTKIGGVSDPDSPHNAFLPEEYLPQGRYENVRLDDGPLLINNTEYSLTIIATDLGGNKRIRVIDKIIYDDVLPEFSLTKPQPEAFINSTGLTYSLNERLIQGEIIWEPIDPTDGSPIKVALKESEMAQGSFDEIILQNQTALIDGILYNLSIDAYDRAENRLSILLSDSITYDISPPDFVDIAPEAGSYVNSAIVKFTNTEQLSSASVIWERIDGEEDKNSPHTIDIPSEYFGKGVQETSSITTPNLINGTVYRLTLNGRDLAGNLSGVVYHNMNYDIVNPEISIIYPLQKPAINNTDIGYELSEQLGFATIKYTWLNGVEDGNSPHIVNIDQRSLPEGTTDRYPLNPAPFLVDGASYKIELEGVDRAGNKSNISIRESILYDITKPTITMSVPVEGMVNIGKEISYSISEDLSESKVVWNRIGGNTDENSPHNIEFSDEEKKKGDYDLMILKNTSDLLSSTTYNVSIKGIDPAGNENEPLMVNNVDYVRSIDGQWIFKGAVIIVLWNFTTTSGDDGLTGDFEQWIQMGDKVSNREKGTFTIDYSVKPWTLDWTMSSSGIRRISLFNFGDNETLNVITGETKPENWDDGQIMQYKYSQ</sequence>
<feature type="domain" description="Ig-like" evidence="1">
    <location>
        <begin position="721"/>
        <end position="848"/>
    </location>
</feature>
<evidence type="ECO:0000313" key="2">
    <source>
        <dbReference type="EMBL" id="SUZ99600.1"/>
    </source>
</evidence>
<accession>A0A381S6B9</accession>
<dbReference type="Pfam" id="PF13750">
    <property type="entry name" value="Big_3_3"/>
    <property type="match status" value="1"/>
</dbReference>
<gene>
    <name evidence="2" type="ORF">METZ01_LOCUS52454</name>
</gene>
<reference evidence="2" key="1">
    <citation type="submission" date="2018-05" db="EMBL/GenBank/DDBJ databases">
        <authorList>
            <person name="Lanie J.A."/>
            <person name="Ng W.-L."/>
            <person name="Kazmierczak K.M."/>
            <person name="Andrzejewski T.M."/>
            <person name="Davidsen T.M."/>
            <person name="Wayne K.J."/>
            <person name="Tettelin H."/>
            <person name="Glass J.I."/>
            <person name="Rusch D."/>
            <person name="Podicherti R."/>
            <person name="Tsui H.-C.T."/>
            <person name="Winkler M.E."/>
        </authorList>
    </citation>
    <scope>NUCLEOTIDE SEQUENCE</scope>
</reference>
<protein>
    <recommendedName>
        <fullName evidence="1">Ig-like domain-containing protein</fullName>
    </recommendedName>
</protein>
<name>A0A381S6B9_9ZZZZ</name>
<evidence type="ECO:0000259" key="1">
    <source>
        <dbReference type="Pfam" id="PF13750"/>
    </source>
</evidence>